<proteinExistence type="inferred from homology"/>
<dbReference type="GO" id="GO:0005794">
    <property type="term" value="C:Golgi apparatus"/>
    <property type="evidence" value="ECO:0007669"/>
    <property type="project" value="UniProtKB-SubCell"/>
</dbReference>
<sequence length="139" mass="15506">MIIYSVYIINKAGGVIYHQKGEKSGKSNDYLRYGSIFHGLYTISSQLSPVPSPSGGNSSGIQLLQTDTFRLFAYQIPTGVKIYAITEPTANGIDAILKQVYVLYTDFVLKNPFYIIEQPIRCEQFDIALEKLINSTLSL</sequence>
<dbReference type="STRING" id="1890364.A0A2P6N5M8"/>
<keyword evidence="9" id="KW-1185">Reference proteome</keyword>
<evidence type="ECO:0000256" key="2">
    <source>
        <dbReference type="ARBA" id="ARBA00022448"/>
    </source>
</evidence>
<comment type="subcellular location">
    <subcellularLocation>
        <location evidence="7">Endoplasmic reticulum</location>
    </subcellularLocation>
    <subcellularLocation>
        <location evidence="7">Golgi apparatus</location>
        <location evidence="7">cis-Golgi network</location>
    </subcellularLocation>
    <subcellularLocation>
        <location evidence="1">Golgi apparatus</location>
    </subcellularLocation>
</comment>
<keyword evidence="3 7" id="KW-0256">Endoplasmic reticulum</keyword>
<keyword evidence="4 7" id="KW-0931">ER-Golgi transport</keyword>
<keyword evidence="5 7" id="KW-0333">Golgi apparatus</keyword>
<dbReference type="InterPro" id="IPR011012">
    <property type="entry name" value="Longin-like_dom_sf"/>
</dbReference>
<comment type="similarity">
    <text evidence="6">Belongs to the TRAPP small subunits family. TRAPPC4 subfamily.</text>
</comment>
<evidence type="ECO:0000313" key="8">
    <source>
        <dbReference type="EMBL" id="PRP79266.1"/>
    </source>
</evidence>
<dbReference type="SUPFAM" id="SSF64356">
    <property type="entry name" value="SNARE-like"/>
    <property type="match status" value="1"/>
</dbReference>
<dbReference type="Pfam" id="PF04099">
    <property type="entry name" value="Sybindin"/>
    <property type="match status" value="1"/>
</dbReference>
<protein>
    <recommendedName>
        <fullName evidence="7">Trafficking protein particle complex subunit</fullName>
    </recommendedName>
</protein>
<evidence type="ECO:0000256" key="4">
    <source>
        <dbReference type="ARBA" id="ARBA00022892"/>
    </source>
</evidence>
<dbReference type="GO" id="GO:0030008">
    <property type="term" value="C:TRAPP complex"/>
    <property type="evidence" value="ECO:0007669"/>
    <property type="project" value="UniProtKB-UniRule"/>
</dbReference>
<dbReference type="EMBL" id="MDYQ01000190">
    <property type="protein sequence ID" value="PRP79266.1"/>
    <property type="molecule type" value="Genomic_DNA"/>
</dbReference>
<dbReference type="Proteomes" id="UP000241769">
    <property type="component" value="Unassembled WGS sequence"/>
</dbReference>
<dbReference type="CDD" id="cd14856">
    <property type="entry name" value="TRAPPC4_synbindin"/>
    <property type="match status" value="1"/>
</dbReference>
<dbReference type="OrthoDB" id="246406at2759"/>
<dbReference type="PANTHER" id="PTHR23249">
    <property type="entry name" value="TRAFFICKING PROTEIN PARTICLE COMPLEX SUBUNIT"/>
    <property type="match status" value="1"/>
</dbReference>
<dbReference type="GO" id="GO:0006888">
    <property type="term" value="P:endoplasmic reticulum to Golgi vesicle-mediated transport"/>
    <property type="evidence" value="ECO:0007669"/>
    <property type="project" value="UniProtKB-UniRule"/>
</dbReference>
<name>A0A2P6N5M8_9EUKA</name>
<evidence type="ECO:0000256" key="7">
    <source>
        <dbReference type="RuleBase" id="RU366065"/>
    </source>
</evidence>
<reference evidence="8 9" key="1">
    <citation type="journal article" date="2018" name="Genome Biol. Evol.">
        <title>Multiple Roots of Fruiting Body Formation in Amoebozoa.</title>
        <authorList>
            <person name="Hillmann F."/>
            <person name="Forbes G."/>
            <person name="Novohradska S."/>
            <person name="Ferling I."/>
            <person name="Riege K."/>
            <person name="Groth M."/>
            <person name="Westermann M."/>
            <person name="Marz M."/>
            <person name="Spaller T."/>
            <person name="Winckler T."/>
            <person name="Schaap P."/>
            <person name="Glockner G."/>
        </authorList>
    </citation>
    <scope>NUCLEOTIDE SEQUENCE [LARGE SCALE GENOMIC DNA]</scope>
    <source>
        <strain evidence="8 9">Jena</strain>
    </source>
</reference>
<dbReference type="GO" id="GO:0005783">
    <property type="term" value="C:endoplasmic reticulum"/>
    <property type="evidence" value="ECO:0007669"/>
    <property type="project" value="UniProtKB-SubCell"/>
</dbReference>
<evidence type="ECO:0000313" key="9">
    <source>
        <dbReference type="Proteomes" id="UP000241769"/>
    </source>
</evidence>
<dbReference type="SMART" id="SM01399">
    <property type="entry name" value="Sybindin"/>
    <property type="match status" value="1"/>
</dbReference>
<evidence type="ECO:0000256" key="6">
    <source>
        <dbReference type="ARBA" id="ARBA00038179"/>
    </source>
</evidence>
<evidence type="ECO:0000256" key="5">
    <source>
        <dbReference type="ARBA" id="ARBA00023034"/>
    </source>
</evidence>
<gene>
    <name evidence="8" type="ORF">PROFUN_14249</name>
</gene>
<comment type="caution">
    <text evidence="8">The sequence shown here is derived from an EMBL/GenBank/DDBJ whole genome shotgun (WGS) entry which is preliminary data.</text>
</comment>
<dbReference type="PANTHER" id="PTHR23249:SF15">
    <property type="entry name" value="TRAFFICKING PROTEIN PARTICLE COMPLEX SUBUNIT 4"/>
    <property type="match status" value="1"/>
</dbReference>
<dbReference type="InterPro" id="IPR007233">
    <property type="entry name" value="TRAPPC"/>
</dbReference>
<accession>A0A2P6N5M8</accession>
<dbReference type="FunCoup" id="A0A2P6N5M8">
    <property type="interactions" value="1"/>
</dbReference>
<dbReference type="AlphaFoldDB" id="A0A2P6N5M8"/>
<keyword evidence="2 7" id="KW-0813">Transport</keyword>
<evidence type="ECO:0000256" key="1">
    <source>
        <dbReference type="ARBA" id="ARBA00004555"/>
    </source>
</evidence>
<evidence type="ECO:0000256" key="3">
    <source>
        <dbReference type="ARBA" id="ARBA00022824"/>
    </source>
</evidence>
<dbReference type="InParanoid" id="A0A2P6N5M8"/>
<organism evidence="8 9">
    <name type="scientific">Planoprotostelium fungivorum</name>
    <dbReference type="NCBI Taxonomy" id="1890364"/>
    <lineage>
        <taxon>Eukaryota</taxon>
        <taxon>Amoebozoa</taxon>
        <taxon>Evosea</taxon>
        <taxon>Variosea</taxon>
        <taxon>Cavosteliida</taxon>
        <taxon>Cavosteliaceae</taxon>
        <taxon>Planoprotostelium</taxon>
    </lineage>
</organism>
<comment type="subunit">
    <text evidence="7">Part of the multisubunit transport protein particle (TRAPP) complex.</text>
</comment>
<dbReference type="Gene3D" id="3.30.450.70">
    <property type="match status" value="1"/>
</dbReference>